<comment type="pathway">
    <text evidence="1">Amino-acid biosynthesis; L-methionine biosynthesis via salvage pathway; S-methyl-5-thio-alpha-D-ribose 1-phosphate from S-methyl-5'-thioadenosine (hydrolase route): step 1/2.</text>
</comment>
<dbReference type="EC" id="3.2.2.9" evidence="2"/>
<protein>
    <recommendedName>
        <fullName evidence="2">adenosylhomocysteine nucleosidase</fullName>
        <ecNumber evidence="2">3.2.2.9</ecNumber>
    </recommendedName>
</protein>
<dbReference type="PANTHER" id="PTHR46832:SF1">
    <property type="entry name" value="5'-METHYLTHIOADENOSINE_S-ADENOSYLHOMOCYSTEINE NUCLEOSIDASE"/>
    <property type="match status" value="1"/>
</dbReference>
<dbReference type="GO" id="GO:0008782">
    <property type="term" value="F:adenosylhomocysteine nucleosidase activity"/>
    <property type="evidence" value="ECO:0007669"/>
    <property type="project" value="UniProtKB-EC"/>
</dbReference>
<sequence>MSTNPRPASPVQAVVVCAMPSEVEPFLQLAEGGHQPDLEAPDLQFGRIKMWAVKTASSSLLVVESGIGLANAAAASTLALHLTGAQLLLSAGSAGGLAAKIKVGDVVVSTACRYGTADATAFGYEPGQIPGEPVLFESAESLLAPAKAAGALPGEVISADVFVMSDNVAQFRERFPQALATDMESAAHAQIAHHFGVDFASIRGISDLCGPTADQENHMSAGIVSAASAQVVLAVVDAHAKA</sequence>
<dbReference type="GO" id="GO:0019284">
    <property type="term" value="P:L-methionine salvage from S-adenosylmethionine"/>
    <property type="evidence" value="ECO:0007669"/>
    <property type="project" value="TreeGrafter"/>
</dbReference>
<evidence type="ECO:0000313" key="8">
    <source>
        <dbReference type="Proteomes" id="UP000176288"/>
    </source>
</evidence>
<evidence type="ECO:0000256" key="3">
    <source>
        <dbReference type="ARBA" id="ARBA00022605"/>
    </source>
</evidence>
<dbReference type="RefSeq" id="WP_071163356.1">
    <property type="nucleotide sequence ID" value="NZ_CP017812.1"/>
</dbReference>
<dbReference type="InterPro" id="IPR010049">
    <property type="entry name" value="MTA_SAH_Nsdase"/>
</dbReference>
<dbReference type="EMBL" id="CP017812">
    <property type="protein sequence ID" value="AOZ71890.1"/>
    <property type="molecule type" value="Genomic_DNA"/>
</dbReference>
<dbReference type="CDD" id="cd09008">
    <property type="entry name" value="MTAN"/>
    <property type="match status" value="1"/>
</dbReference>
<evidence type="ECO:0000313" key="7">
    <source>
        <dbReference type="EMBL" id="AOZ71890.1"/>
    </source>
</evidence>
<evidence type="ECO:0000256" key="1">
    <source>
        <dbReference type="ARBA" id="ARBA00004945"/>
    </source>
</evidence>
<dbReference type="GO" id="GO:0019509">
    <property type="term" value="P:L-methionine salvage from methylthioadenosine"/>
    <property type="evidence" value="ECO:0007669"/>
    <property type="project" value="UniProtKB-UniPathway"/>
</dbReference>
<gene>
    <name evidence="7" type="ORF">BK816_00135</name>
</gene>
<organism evidence="7 8">
    <name type="scientific">Boudabousia tangfeifanii</name>
    <dbReference type="NCBI Taxonomy" id="1912795"/>
    <lineage>
        <taxon>Bacteria</taxon>
        <taxon>Bacillati</taxon>
        <taxon>Actinomycetota</taxon>
        <taxon>Actinomycetes</taxon>
        <taxon>Actinomycetales</taxon>
        <taxon>Actinomycetaceae</taxon>
        <taxon>Boudabousia</taxon>
    </lineage>
</organism>
<dbReference type="KEGG" id="avu:BK816_00135"/>
<evidence type="ECO:0000259" key="6">
    <source>
        <dbReference type="Pfam" id="PF01048"/>
    </source>
</evidence>
<dbReference type="GO" id="GO:0005829">
    <property type="term" value="C:cytosol"/>
    <property type="evidence" value="ECO:0007669"/>
    <property type="project" value="TreeGrafter"/>
</dbReference>
<dbReference type="Pfam" id="PF01048">
    <property type="entry name" value="PNP_UDP_1"/>
    <property type="match status" value="1"/>
</dbReference>
<dbReference type="SUPFAM" id="SSF53167">
    <property type="entry name" value="Purine and uridine phosphorylases"/>
    <property type="match status" value="1"/>
</dbReference>
<dbReference type="UniPathway" id="UPA00904">
    <property type="reaction ID" value="UER00871"/>
</dbReference>
<dbReference type="GO" id="GO:0008930">
    <property type="term" value="F:methylthioadenosine nucleosidase activity"/>
    <property type="evidence" value="ECO:0007669"/>
    <property type="project" value="InterPro"/>
</dbReference>
<dbReference type="InterPro" id="IPR035994">
    <property type="entry name" value="Nucleoside_phosphorylase_sf"/>
</dbReference>
<dbReference type="PANTHER" id="PTHR46832">
    <property type="entry name" value="5'-METHYLTHIOADENOSINE/S-ADENOSYLHOMOCYSTEINE NUCLEOSIDASE"/>
    <property type="match status" value="1"/>
</dbReference>
<dbReference type="Gene3D" id="3.40.50.1580">
    <property type="entry name" value="Nucleoside phosphorylase domain"/>
    <property type="match status" value="1"/>
</dbReference>
<keyword evidence="4" id="KW-0378">Hydrolase</keyword>
<keyword evidence="5" id="KW-0486">Methionine biosynthesis</keyword>
<keyword evidence="8" id="KW-1185">Reference proteome</keyword>
<reference evidence="7 8" key="1">
    <citation type="submission" date="2016-10" db="EMBL/GenBank/DDBJ databases">
        <title>Actinomyces aegypiusis sp. nov., isolated from the Aegypius monachus in Qinghai Tibet Plateau China.</title>
        <authorList>
            <person name="Wang Y."/>
        </authorList>
    </citation>
    <scope>NUCLEOTIDE SEQUENCE [LARGE SCALE GENOMIC DNA]</scope>
    <source>
        <strain evidence="7 8">VUL4_3</strain>
    </source>
</reference>
<name>A0A1D9MI80_9ACTO</name>
<dbReference type="OrthoDB" id="3734512at2"/>
<accession>A0A1D9MI80</accession>
<evidence type="ECO:0000256" key="5">
    <source>
        <dbReference type="ARBA" id="ARBA00023167"/>
    </source>
</evidence>
<evidence type="ECO:0000256" key="4">
    <source>
        <dbReference type="ARBA" id="ARBA00022801"/>
    </source>
</evidence>
<dbReference type="STRING" id="1912795.BK816_00135"/>
<dbReference type="InterPro" id="IPR000845">
    <property type="entry name" value="Nucleoside_phosphorylase_d"/>
</dbReference>
<dbReference type="NCBIfam" id="TIGR01704">
    <property type="entry name" value="MTA_SAH-Nsdase"/>
    <property type="match status" value="1"/>
</dbReference>
<dbReference type="GO" id="GO:0009164">
    <property type="term" value="P:nucleoside catabolic process"/>
    <property type="evidence" value="ECO:0007669"/>
    <property type="project" value="InterPro"/>
</dbReference>
<keyword evidence="3" id="KW-0028">Amino-acid biosynthesis</keyword>
<proteinExistence type="predicted"/>
<dbReference type="AlphaFoldDB" id="A0A1D9MI80"/>
<evidence type="ECO:0000256" key="2">
    <source>
        <dbReference type="ARBA" id="ARBA00011974"/>
    </source>
</evidence>
<feature type="domain" description="Nucleoside phosphorylase" evidence="6">
    <location>
        <begin position="13"/>
        <end position="236"/>
    </location>
</feature>
<dbReference type="Proteomes" id="UP000176288">
    <property type="component" value="Chromosome"/>
</dbReference>